<feature type="transmembrane region" description="Helical" evidence="7">
    <location>
        <begin position="642"/>
        <end position="662"/>
    </location>
</feature>
<keyword evidence="5 7" id="KW-0472">Membrane</keyword>
<reference evidence="9 10" key="1">
    <citation type="journal article" date="2013" name="BMC Genomics">
        <title>The genome and transcriptome of the pine saprophyte Ophiostoma piceae, and a comparison with the bark beetle-associated pine pathogen Grosmannia clavigera.</title>
        <authorList>
            <person name="Haridas S."/>
            <person name="Wang Y."/>
            <person name="Lim L."/>
            <person name="Massoumi Alamouti S."/>
            <person name="Jackman S."/>
            <person name="Docking R."/>
            <person name="Robertson G."/>
            <person name="Birol I."/>
            <person name="Bohlmann J."/>
            <person name="Breuil C."/>
        </authorList>
    </citation>
    <scope>NUCLEOTIDE SEQUENCE [LARGE SCALE GENOMIC DNA]</scope>
    <source>
        <strain evidence="9 10">UAMH 11346</strain>
    </source>
</reference>
<feature type="region of interest" description="Disordered" evidence="6">
    <location>
        <begin position="729"/>
        <end position="807"/>
    </location>
</feature>
<dbReference type="FunFam" id="1.20.1250.20:FF:000018">
    <property type="entry name" value="MFS transporter permease"/>
    <property type="match status" value="1"/>
</dbReference>
<dbReference type="Pfam" id="PF07690">
    <property type="entry name" value="MFS_1"/>
    <property type="match status" value="1"/>
</dbReference>
<dbReference type="EMBL" id="KE148156">
    <property type="protein sequence ID" value="EPE05349.1"/>
    <property type="molecule type" value="Genomic_DNA"/>
</dbReference>
<keyword evidence="4 7" id="KW-1133">Transmembrane helix</keyword>
<evidence type="ECO:0000256" key="2">
    <source>
        <dbReference type="ARBA" id="ARBA00022448"/>
    </source>
</evidence>
<dbReference type="VEuPathDB" id="FungiDB:F503_02088"/>
<evidence type="ECO:0000313" key="10">
    <source>
        <dbReference type="Proteomes" id="UP000016923"/>
    </source>
</evidence>
<evidence type="ECO:0000256" key="8">
    <source>
        <dbReference type="SAM" id="SignalP"/>
    </source>
</evidence>
<protein>
    <submittedName>
        <fullName evidence="9">Major facilitator superfamily protein</fullName>
    </submittedName>
</protein>
<feature type="transmembrane region" description="Helical" evidence="7">
    <location>
        <begin position="382"/>
        <end position="400"/>
    </location>
</feature>
<dbReference type="OrthoDB" id="3639251at2759"/>
<dbReference type="SUPFAM" id="SSF103473">
    <property type="entry name" value="MFS general substrate transporter"/>
    <property type="match status" value="1"/>
</dbReference>
<feature type="transmembrane region" description="Helical" evidence="7">
    <location>
        <begin position="442"/>
        <end position="464"/>
    </location>
</feature>
<feature type="region of interest" description="Disordered" evidence="6">
    <location>
        <begin position="100"/>
        <end position="123"/>
    </location>
</feature>
<feature type="transmembrane region" description="Helical" evidence="7">
    <location>
        <begin position="674"/>
        <end position="692"/>
    </location>
</feature>
<feature type="transmembrane region" description="Helical" evidence="7">
    <location>
        <begin position="311"/>
        <end position="333"/>
    </location>
</feature>
<feature type="region of interest" description="Disordered" evidence="6">
    <location>
        <begin position="1124"/>
        <end position="1158"/>
    </location>
</feature>
<keyword evidence="8" id="KW-0732">Signal</keyword>
<sequence length="1158" mass="125825">MHFLVIFVLASLRAGLAAAQGPAPTTVSQWIRQAEKDELHFENRRATTSASAALITCGYDMGNSLSPVVAPAGYTCPVNFRDEKHGYGNNNLLEATGTTTATTATPTASSQTSSSLSSSSSSSSSVLVGSASTVTETAAASTSTDEAKAKTGSSTNVGAIVGGSVGGVALICLSAVAIVLIRRKRASGAIGPSDQEVAPTSQYPTAPSPYPTAPSPYSSAAPPYTSPMSQQGPFYGSDIAHQKVAWEAPVPGDPSTADAMANSRDTGAAFEKGPDIEQIDTVTQLKAVRAVPESDISEVQRKLEKKIIRKVDLRLIFILGILYSIAGLDRVNLSNARVAGMNIDLKFNIGDRYSIALLVFFVTYFLFEMPSTLSLRYVGPKLQLNAFVFSWGVVMLGMGFAKDWRVIVVCRMLIGIFEAGFLPCCMYLLSSWYQRFEVQQRMALWYMINLFISAFGNILAYAIIKLDGAHGIAGWRWIFIIEGAVTVGFSALGYMFVLPFPDQMLSSGKTGSFTREELEIILDRVERDRGDADPDHLTRAKVLKHMTSWPLWIYGFMFICCSAPIYAFAYFIQTILTTLGYSTAKVFLLCAPPYLFSMIWTYVVARLADKTHLRMPWMVLNAAITLTGLLLTAYHHNNAVRYFGVFLGVSGCNANLPTIIAFQSNNVRSNSRRSVASGVQMLFAALGGIYASCTFMEREYPTYRTGVWPDEDDLIDDASRMKSITALRWPESRSQLGRTTLASGDNDPDDGPGGGASRPGGSGGEGGSGGPPGADSARSGGLLSNTVRLPLPSRPGKRDRSPDPSRRHAGYEATAIFHQQINTPPPTKEYVLEPPTLPYCTQACLLGLINGLPLNAKCPNVALRRKARIRHGAYAASDIDGHALTAALLRACLVDQIAANMYKDCQSLARFGLKGRNAALFKLAVTGFGYTFVGKGVLATMRPMLEQEVKVYRAIVHLQGRLVPVCLGLLDLAEPIPLLNCQDVAHMLLLSYAGPDCATRNLQVPAGVDLEQECWRTTCELRWVGVYNDDDVRDSNVAWNDEVHRVMHFDFDRVNMDYLAKVAVAEEAEEEQPVPSSNSLGVVYKDGSGEKRTHDDVFVKTETTPAIRSPLLDKGDWNELQQGVENDGNVLVDTKTPRGSEGHSPARKRAWQISPKHQ</sequence>
<dbReference type="InterPro" id="IPR036259">
    <property type="entry name" value="MFS_trans_sf"/>
</dbReference>
<feature type="region of interest" description="Disordered" evidence="6">
    <location>
        <begin position="137"/>
        <end position="156"/>
    </location>
</feature>
<dbReference type="HOGENOM" id="CLU_275576_0_0_1"/>
<feature type="compositionally biased region" description="Polar residues" evidence="6">
    <location>
        <begin position="732"/>
        <end position="741"/>
    </location>
</feature>
<keyword evidence="2" id="KW-0813">Transport</keyword>
<name>S3BVS6_OPHP1</name>
<evidence type="ECO:0000256" key="7">
    <source>
        <dbReference type="SAM" id="Phobius"/>
    </source>
</evidence>
<evidence type="ECO:0000256" key="3">
    <source>
        <dbReference type="ARBA" id="ARBA00022692"/>
    </source>
</evidence>
<feature type="transmembrane region" description="Helical" evidence="7">
    <location>
        <begin position="353"/>
        <end position="370"/>
    </location>
</feature>
<keyword evidence="10" id="KW-1185">Reference proteome</keyword>
<feature type="chain" id="PRO_5004506746" evidence="8">
    <location>
        <begin position="20"/>
        <end position="1158"/>
    </location>
</feature>
<evidence type="ECO:0000256" key="6">
    <source>
        <dbReference type="SAM" id="MobiDB-lite"/>
    </source>
</evidence>
<feature type="transmembrane region" description="Helical" evidence="7">
    <location>
        <begin position="617"/>
        <end position="636"/>
    </location>
</feature>
<evidence type="ECO:0000256" key="4">
    <source>
        <dbReference type="ARBA" id="ARBA00022989"/>
    </source>
</evidence>
<dbReference type="PANTHER" id="PTHR43791">
    <property type="entry name" value="PERMEASE-RELATED"/>
    <property type="match status" value="1"/>
</dbReference>
<dbReference type="Gene3D" id="1.20.1250.20">
    <property type="entry name" value="MFS general substrate transporter like domains"/>
    <property type="match status" value="2"/>
</dbReference>
<dbReference type="GO" id="GO:0016020">
    <property type="term" value="C:membrane"/>
    <property type="evidence" value="ECO:0007669"/>
    <property type="project" value="UniProtKB-SubCell"/>
</dbReference>
<dbReference type="GO" id="GO:0022857">
    <property type="term" value="F:transmembrane transporter activity"/>
    <property type="evidence" value="ECO:0007669"/>
    <property type="project" value="InterPro"/>
</dbReference>
<gene>
    <name evidence="9" type="ORF">F503_02088</name>
</gene>
<feature type="transmembrane region" description="Helical" evidence="7">
    <location>
        <begin position="476"/>
        <end position="497"/>
    </location>
</feature>
<feature type="compositionally biased region" description="Basic and acidic residues" evidence="6">
    <location>
        <begin position="796"/>
        <end position="807"/>
    </location>
</feature>
<evidence type="ECO:0000313" key="9">
    <source>
        <dbReference type="EMBL" id="EPE05349.1"/>
    </source>
</evidence>
<dbReference type="AlphaFoldDB" id="S3BVS6"/>
<proteinExistence type="predicted"/>
<feature type="region of interest" description="Disordered" evidence="6">
    <location>
        <begin position="190"/>
        <end position="232"/>
    </location>
</feature>
<feature type="compositionally biased region" description="Low complexity" evidence="6">
    <location>
        <begin position="215"/>
        <end position="227"/>
    </location>
</feature>
<feature type="signal peptide" evidence="8">
    <location>
        <begin position="1"/>
        <end position="19"/>
    </location>
</feature>
<dbReference type="Proteomes" id="UP000016923">
    <property type="component" value="Unassembled WGS sequence"/>
</dbReference>
<evidence type="ECO:0000256" key="1">
    <source>
        <dbReference type="ARBA" id="ARBA00004141"/>
    </source>
</evidence>
<accession>S3BVS6</accession>
<organism evidence="9 10">
    <name type="scientific">Ophiostoma piceae (strain UAMH 11346)</name>
    <name type="common">Sap stain fungus</name>
    <dbReference type="NCBI Taxonomy" id="1262450"/>
    <lineage>
        <taxon>Eukaryota</taxon>
        <taxon>Fungi</taxon>
        <taxon>Dikarya</taxon>
        <taxon>Ascomycota</taxon>
        <taxon>Pezizomycotina</taxon>
        <taxon>Sordariomycetes</taxon>
        <taxon>Sordariomycetidae</taxon>
        <taxon>Ophiostomatales</taxon>
        <taxon>Ophiostomataceae</taxon>
        <taxon>Ophiostoma</taxon>
    </lineage>
</organism>
<feature type="transmembrane region" description="Helical" evidence="7">
    <location>
        <begin position="157"/>
        <end position="181"/>
    </location>
</feature>
<dbReference type="PANTHER" id="PTHR43791:SF3">
    <property type="entry name" value="MAJOR FACILITATOR SUPERFAMILY (MFS) PROFILE DOMAIN-CONTAINING PROTEIN"/>
    <property type="match status" value="1"/>
</dbReference>
<dbReference type="eggNOG" id="KOG2533">
    <property type="taxonomic scope" value="Eukaryota"/>
</dbReference>
<dbReference type="InterPro" id="IPR011701">
    <property type="entry name" value="MFS"/>
</dbReference>
<comment type="subcellular location">
    <subcellularLocation>
        <location evidence="1">Membrane</location>
        <topology evidence="1">Multi-pass membrane protein</topology>
    </subcellularLocation>
</comment>
<feature type="transmembrane region" description="Helical" evidence="7">
    <location>
        <begin position="406"/>
        <end position="430"/>
    </location>
</feature>
<keyword evidence="3 7" id="KW-0812">Transmembrane</keyword>
<feature type="transmembrane region" description="Helical" evidence="7">
    <location>
        <begin position="584"/>
        <end position="605"/>
    </location>
</feature>
<feature type="compositionally biased region" description="Gly residues" evidence="6">
    <location>
        <begin position="751"/>
        <end position="772"/>
    </location>
</feature>
<feature type="compositionally biased region" description="Basic residues" evidence="6">
    <location>
        <begin position="1145"/>
        <end position="1158"/>
    </location>
</feature>
<feature type="transmembrane region" description="Helical" evidence="7">
    <location>
        <begin position="551"/>
        <end position="572"/>
    </location>
</feature>
<evidence type="ECO:0000256" key="5">
    <source>
        <dbReference type="ARBA" id="ARBA00023136"/>
    </source>
</evidence>